<reference evidence="9 10" key="1">
    <citation type="journal article" date="2019" name="Int. J. Syst. Evol. Microbiol.">
        <title>The Global Catalogue of Microorganisms (GCM) 10K type strain sequencing project: providing services to taxonomists for standard genome sequencing and annotation.</title>
        <authorList>
            <consortium name="The Broad Institute Genomics Platform"/>
            <consortium name="The Broad Institute Genome Sequencing Center for Infectious Disease"/>
            <person name="Wu L."/>
            <person name="Ma J."/>
        </authorList>
    </citation>
    <scope>NUCLEOTIDE SEQUENCE [LARGE SCALE GENOMIC DNA]</scope>
    <source>
        <strain evidence="9 10">JCM 15628</strain>
    </source>
</reference>
<proteinExistence type="predicted"/>
<dbReference type="Pfam" id="PF07690">
    <property type="entry name" value="MFS_1"/>
    <property type="match status" value="1"/>
</dbReference>
<feature type="transmembrane region" description="Helical" evidence="7">
    <location>
        <begin position="423"/>
        <end position="444"/>
    </location>
</feature>
<feature type="transmembrane region" description="Helical" evidence="7">
    <location>
        <begin position="281"/>
        <end position="306"/>
    </location>
</feature>
<dbReference type="Gene3D" id="1.20.1250.20">
    <property type="entry name" value="MFS general substrate transporter like domains"/>
    <property type="match status" value="1"/>
</dbReference>
<evidence type="ECO:0000256" key="2">
    <source>
        <dbReference type="ARBA" id="ARBA00022448"/>
    </source>
</evidence>
<dbReference type="EMBL" id="BAAAPU010000011">
    <property type="protein sequence ID" value="GAA1991172.1"/>
    <property type="molecule type" value="Genomic_DNA"/>
</dbReference>
<dbReference type="PANTHER" id="PTHR42718:SF9">
    <property type="entry name" value="MAJOR FACILITATOR SUPERFAMILY MULTIDRUG TRANSPORTER MFSC"/>
    <property type="match status" value="1"/>
</dbReference>
<organism evidence="9 10">
    <name type="scientific">Terrabacter lapilli</name>
    <dbReference type="NCBI Taxonomy" id="436231"/>
    <lineage>
        <taxon>Bacteria</taxon>
        <taxon>Bacillati</taxon>
        <taxon>Actinomycetota</taxon>
        <taxon>Actinomycetes</taxon>
        <taxon>Micrococcales</taxon>
        <taxon>Intrasporangiaceae</taxon>
        <taxon>Terrabacter</taxon>
    </lineage>
</organism>
<dbReference type="CDD" id="cd17321">
    <property type="entry name" value="MFS_MMR_MDR_like"/>
    <property type="match status" value="1"/>
</dbReference>
<feature type="domain" description="Major facilitator superfamily (MFS) profile" evidence="8">
    <location>
        <begin position="14"/>
        <end position="529"/>
    </location>
</feature>
<feature type="transmembrane region" description="Helical" evidence="7">
    <location>
        <begin position="347"/>
        <end position="366"/>
    </location>
</feature>
<comment type="caution">
    <text evidence="9">The sequence shown here is derived from an EMBL/GenBank/DDBJ whole genome shotgun (WGS) entry which is preliminary data.</text>
</comment>
<feature type="transmembrane region" description="Helical" evidence="7">
    <location>
        <begin position="167"/>
        <end position="185"/>
    </location>
</feature>
<accession>A0ABN2SRK5</accession>
<comment type="subcellular location">
    <subcellularLocation>
        <location evidence="1">Cell membrane</location>
        <topology evidence="1">Multi-pass membrane protein</topology>
    </subcellularLocation>
</comment>
<dbReference type="InterPro" id="IPR011701">
    <property type="entry name" value="MFS"/>
</dbReference>
<keyword evidence="10" id="KW-1185">Reference proteome</keyword>
<name>A0ABN2SRK5_9MICO</name>
<keyword evidence="5 7" id="KW-0472">Membrane</keyword>
<keyword evidence="3 7" id="KW-0812">Transmembrane</keyword>
<dbReference type="PROSITE" id="PS50850">
    <property type="entry name" value="MFS"/>
    <property type="match status" value="1"/>
</dbReference>
<evidence type="ECO:0000313" key="10">
    <source>
        <dbReference type="Proteomes" id="UP001500013"/>
    </source>
</evidence>
<feature type="transmembrane region" description="Helical" evidence="7">
    <location>
        <begin position="238"/>
        <end position="260"/>
    </location>
</feature>
<feature type="transmembrane region" description="Helical" evidence="7">
    <location>
        <begin position="372"/>
        <end position="390"/>
    </location>
</feature>
<evidence type="ECO:0000256" key="4">
    <source>
        <dbReference type="ARBA" id="ARBA00022989"/>
    </source>
</evidence>
<evidence type="ECO:0000256" key="1">
    <source>
        <dbReference type="ARBA" id="ARBA00004651"/>
    </source>
</evidence>
<dbReference type="PANTHER" id="PTHR42718">
    <property type="entry name" value="MAJOR FACILITATOR SUPERFAMILY MULTIDRUG TRANSPORTER MFSC"/>
    <property type="match status" value="1"/>
</dbReference>
<evidence type="ECO:0000256" key="7">
    <source>
        <dbReference type="SAM" id="Phobius"/>
    </source>
</evidence>
<feature type="transmembrane region" description="Helical" evidence="7">
    <location>
        <begin position="502"/>
        <end position="522"/>
    </location>
</feature>
<keyword evidence="4 7" id="KW-1133">Transmembrane helix</keyword>
<feature type="compositionally biased region" description="Low complexity" evidence="6">
    <location>
        <begin position="568"/>
        <end position="579"/>
    </location>
</feature>
<feature type="transmembrane region" description="Helical" evidence="7">
    <location>
        <begin position="318"/>
        <end position="335"/>
    </location>
</feature>
<dbReference type="Gene3D" id="1.20.1720.10">
    <property type="entry name" value="Multidrug resistance protein D"/>
    <property type="match status" value="1"/>
</dbReference>
<evidence type="ECO:0000256" key="6">
    <source>
        <dbReference type="SAM" id="MobiDB-lite"/>
    </source>
</evidence>
<feature type="transmembrane region" description="Helical" evidence="7">
    <location>
        <begin position="197"/>
        <end position="218"/>
    </location>
</feature>
<gene>
    <name evidence="9" type="ORF">GCM10009817_36600</name>
</gene>
<feature type="transmembrane region" description="Helical" evidence="7">
    <location>
        <begin position="80"/>
        <end position="99"/>
    </location>
</feature>
<dbReference type="PRINTS" id="PR01036">
    <property type="entry name" value="TCRTETB"/>
</dbReference>
<evidence type="ECO:0000256" key="3">
    <source>
        <dbReference type="ARBA" id="ARBA00022692"/>
    </source>
</evidence>
<feature type="region of interest" description="Disordered" evidence="6">
    <location>
        <begin position="524"/>
        <end position="624"/>
    </location>
</feature>
<feature type="compositionally biased region" description="Basic and acidic residues" evidence="6">
    <location>
        <begin position="545"/>
        <end position="567"/>
    </location>
</feature>
<feature type="transmembrane region" description="Helical" evidence="7">
    <location>
        <begin position="139"/>
        <end position="161"/>
    </location>
</feature>
<dbReference type="InterPro" id="IPR020846">
    <property type="entry name" value="MFS_dom"/>
</dbReference>
<dbReference type="RefSeq" id="WP_344066085.1">
    <property type="nucleotide sequence ID" value="NZ_BAAAPU010000011.1"/>
</dbReference>
<dbReference type="InterPro" id="IPR036259">
    <property type="entry name" value="MFS_trans_sf"/>
</dbReference>
<feature type="compositionally biased region" description="Low complexity" evidence="6">
    <location>
        <begin position="587"/>
        <end position="597"/>
    </location>
</feature>
<feature type="compositionally biased region" description="Basic and acidic residues" evidence="6">
    <location>
        <begin position="609"/>
        <end position="624"/>
    </location>
</feature>
<feature type="transmembrane region" description="Helical" evidence="7">
    <location>
        <begin position="50"/>
        <end position="68"/>
    </location>
</feature>
<dbReference type="SUPFAM" id="SSF103473">
    <property type="entry name" value="MFS general substrate transporter"/>
    <property type="match status" value="1"/>
</dbReference>
<keyword evidence="2" id="KW-0813">Transport</keyword>
<evidence type="ECO:0000313" key="9">
    <source>
        <dbReference type="EMBL" id="GAA1991172.1"/>
    </source>
</evidence>
<evidence type="ECO:0000259" key="8">
    <source>
        <dbReference type="PROSITE" id="PS50850"/>
    </source>
</evidence>
<evidence type="ECO:0000256" key="5">
    <source>
        <dbReference type="ARBA" id="ARBA00023136"/>
    </source>
</evidence>
<protein>
    <submittedName>
        <fullName evidence="9">MFS transporter</fullName>
    </submittedName>
</protein>
<feature type="transmembrane region" description="Helical" evidence="7">
    <location>
        <begin position="105"/>
        <end position="127"/>
    </location>
</feature>
<sequence length="624" mass="64467">MSTNSPARTGARVVLTLLAAGQFLMTLDSSVMNVSMAVVANDLGTTISGIQTAITLYTLVMATLMITGGKVGTIIGRRRAFGVGLVIYGAGSLTTALSPNLTVLLIGWSLLEGIGAALIMPAIVALVAANFPRERRAAAYGLIAAAGAMAVAAGPLIGGAVTTYFSWRYVFAGEVVIVLVILAFLRKMADVPPVRSHIDYVGSLLSVLGLGSLVLGVLRTSEWGWVVPKPSAPTLFGASLSIWLILLGMLVVLLFLRWESRLVRRGKEPLLRPVMLRNRELTGGLTMFFSQYMIQAGTFFAVPLFLSVVLELDALQTGLRILPLSFALLVSAAGVPKIWPTANPRRVVRVGLVSVLAGELVLVGGMDPGASAAVVAIPMLLIGLGLGALASQLGSVTVSAVPDSESAEVGGLQNTGTNLGASLGTALVGSVLLATLTASVISGIEENPAVPESVKTQASTQLVSGVPFISDTQLSQGLADAGVTGATADAIMQVNTQARLDALRNAFAVTALLTAGALFFTGRIPRRAPGSKKDEDEDEDGEGVVADREEHREEAEQGGEKDGEKDGATTGVTAGVTADEAVDGVPEARPAAAPGPATRHTTEPLAQAGERRLGEGRPSDAARE</sequence>
<dbReference type="Proteomes" id="UP001500013">
    <property type="component" value="Unassembled WGS sequence"/>
</dbReference>